<feature type="compositionally biased region" description="Polar residues" evidence="1">
    <location>
        <begin position="165"/>
        <end position="179"/>
    </location>
</feature>
<keyword evidence="2" id="KW-1133">Transmembrane helix</keyword>
<name>A0AAN8WIZ2_HALRR</name>
<feature type="compositionally biased region" description="Basic residues" evidence="1">
    <location>
        <begin position="416"/>
        <end position="438"/>
    </location>
</feature>
<dbReference type="Proteomes" id="UP001381693">
    <property type="component" value="Unassembled WGS sequence"/>
</dbReference>
<comment type="caution">
    <text evidence="3">The sequence shown here is derived from an EMBL/GenBank/DDBJ whole genome shotgun (WGS) entry which is preliminary data.</text>
</comment>
<evidence type="ECO:0000313" key="3">
    <source>
        <dbReference type="EMBL" id="KAK7066916.1"/>
    </source>
</evidence>
<keyword evidence="4" id="KW-1185">Reference proteome</keyword>
<feature type="region of interest" description="Disordered" evidence="1">
    <location>
        <begin position="416"/>
        <end position="459"/>
    </location>
</feature>
<dbReference type="Pfam" id="PF07841">
    <property type="entry name" value="DM4_12"/>
    <property type="match status" value="1"/>
</dbReference>
<dbReference type="AlphaFoldDB" id="A0AAN8WIZ2"/>
<evidence type="ECO:0000256" key="1">
    <source>
        <dbReference type="SAM" id="MobiDB-lite"/>
    </source>
</evidence>
<proteinExistence type="predicted"/>
<keyword evidence="2" id="KW-0472">Membrane</keyword>
<reference evidence="3 4" key="1">
    <citation type="submission" date="2023-11" db="EMBL/GenBank/DDBJ databases">
        <title>Halocaridina rubra genome assembly.</title>
        <authorList>
            <person name="Smith C."/>
        </authorList>
    </citation>
    <scope>NUCLEOTIDE SEQUENCE [LARGE SCALE GENOMIC DNA]</scope>
    <source>
        <strain evidence="3">EP-1</strain>
        <tissue evidence="3">Whole</tissue>
    </source>
</reference>
<accession>A0AAN8WIZ2</accession>
<evidence type="ECO:0000313" key="4">
    <source>
        <dbReference type="Proteomes" id="UP001381693"/>
    </source>
</evidence>
<evidence type="ECO:0000256" key="2">
    <source>
        <dbReference type="SAM" id="Phobius"/>
    </source>
</evidence>
<feature type="transmembrane region" description="Helical" evidence="2">
    <location>
        <begin position="572"/>
        <end position="594"/>
    </location>
</feature>
<dbReference type="InterPro" id="IPR006631">
    <property type="entry name" value="DM4_12"/>
</dbReference>
<gene>
    <name evidence="3" type="ORF">SK128_010726</name>
</gene>
<keyword evidence="2" id="KW-0812">Transmembrane</keyword>
<feature type="region of interest" description="Disordered" evidence="1">
    <location>
        <begin position="165"/>
        <end position="184"/>
    </location>
</feature>
<dbReference type="EMBL" id="JAXCGZ010018981">
    <property type="protein sequence ID" value="KAK7066916.1"/>
    <property type="molecule type" value="Genomic_DNA"/>
</dbReference>
<feature type="region of interest" description="Disordered" evidence="1">
    <location>
        <begin position="303"/>
        <end position="324"/>
    </location>
</feature>
<sequence length="741" mass="85189">MSRPRHWPINNQQYDVSSFRSDRKCTNLIQGCISDNREQKGTTMNMIHQSQKVCRQNLLMVLVQIIAITLLCLPRCKGQHHPTRVPGSEHLLVQTDFPYPFWKPSPRPYTPSVPPTPTTTPASYGYFYGDAIDDAAPDSSSWHMLPIQIPDDLVGAVNERKTVITTPSPKYPTSATPQYGQYPGVTEKPHLYYPERLYAHQHNSHSHEQNEPKNPLRHQNQYSHYENSEDNVISSHSLYNPQYANRPVKQKKPQTPWHQSLFDQLEPFMEAHIPKIPDLPKIPSINSISRLPTFPPWVIRNSNRDQEEESALSISDSDTPEYDTQEEQMHQFYPILYPAINRLRKNRRPGHHFSDSQQPIILSTPYNYDESASEDEQHIYPSAHLENTNHLPQNGNHDHPVEQNFLDNTLQYIRRQIRPMNIRRRPQRRRPGIRRKHIINQNPGLHRVPQRNYDDPPDDEYNDSIVPSQQQQLANDRHSVIAQPYVNSNNQPDTKLQPNIHNKRPLVRVHHRPDTVLRSPQISQYQPSHHQVHQETYQPISNVIPRPNTHHISQENDYDIIERLTDPLASGVSLPGGLLVVAFGLALFYFNFVWYPTPVVTARLIKLLSDSAPEDLLDTEKQKAIGEVYEVFRSLEAEYMQEEEVWQPSCKSRLVCQVHQELPGLWQVTSSYKTLMGISLATGPTGTEDLRAFLEAAQEGENGANCNGTYSTCPMDPIPMKASLQSLLGIKEDTNPTVIYS</sequence>
<organism evidence="3 4">
    <name type="scientific">Halocaridina rubra</name>
    <name type="common">Hawaiian red shrimp</name>
    <dbReference type="NCBI Taxonomy" id="373956"/>
    <lineage>
        <taxon>Eukaryota</taxon>
        <taxon>Metazoa</taxon>
        <taxon>Ecdysozoa</taxon>
        <taxon>Arthropoda</taxon>
        <taxon>Crustacea</taxon>
        <taxon>Multicrustacea</taxon>
        <taxon>Malacostraca</taxon>
        <taxon>Eumalacostraca</taxon>
        <taxon>Eucarida</taxon>
        <taxon>Decapoda</taxon>
        <taxon>Pleocyemata</taxon>
        <taxon>Caridea</taxon>
        <taxon>Atyoidea</taxon>
        <taxon>Atyidae</taxon>
        <taxon>Halocaridina</taxon>
    </lineage>
</organism>
<protein>
    <submittedName>
        <fullName evidence="3">Uncharacterized protein</fullName>
    </submittedName>
</protein>